<dbReference type="Pfam" id="PF11716">
    <property type="entry name" value="MDMPI_N"/>
    <property type="match status" value="1"/>
</dbReference>
<dbReference type="SUPFAM" id="SSF109854">
    <property type="entry name" value="DinB/YfiT-like putative metalloenzymes"/>
    <property type="match status" value="1"/>
</dbReference>
<sequence length="272" mass="29213">MLVFDARPLFVLERRALLDLLGSLEEAEWSAGTVCPGWAVREVVAHLVDDYLRRLSGSRDGYSGVPFAPGESLPVYLARINGEFVAAMRQCSPATMVDLLTHLGPQLDEMWERTDPAGLAYLDVSWAGTGTSPAWLDCAREYTEFWVHQQQIRDAVGRPGADGPELLRPVVVTFLHALPVALRGSVRPAGTEVSFEVTGSAGGCWAAVSDGTGWGLLDRVCPAPAAAVRMDADTVWRLGSRGITVEEARRRAEATGDPELTAAATTLLAVVA</sequence>
<name>A0A846XK05_9NOCA</name>
<feature type="domain" description="Mycothiol-dependent maleylpyruvate isomerase metal-binding" evidence="1">
    <location>
        <begin position="13"/>
        <end position="152"/>
    </location>
</feature>
<reference evidence="2 3" key="1">
    <citation type="submission" date="2020-04" db="EMBL/GenBank/DDBJ databases">
        <title>MicrobeNet Type strains.</title>
        <authorList>
            <person name="Nicholson A.C."/>
        </authorList>
    </citation>
    <scope>NUCLEOTIDE SEQUENCE [LARGE SCALE GENOMIC DNA]</scope>
    <source>
        <strain evidence="2 3">DSM 45078</strain>
    </source>
</reference>
<keyword evidence="2" id="KW-0670">Pyruvate</keyword>
<dbReference type="Gene3D" id="1.20.120.450">
    <property type="entry name" value="dinb family like domain"/>
    <property type="match status" value="1"/>
</dbReference>
<dbReference type="GO" id="GO:0016853">
    <property type="term" value="F:isomerase activity"/>
    <property type="evidence" value="ECO:0007669"/>
    <property type="project" value="UniProtKB-KW"/>
</dbReference>
<dbReference type="Proteomes" id="UP000565715">
    <property type="component" value="Unassembled WGS sequence"/>
</dbReference>
<keyword evidence="2" id="KW-0413">Isomerase</keyword>
<dbReference type="InterPro" id="IPR017517">
    <property type="entry name" value="Maleyloyr_isom"/>
</dbReference>
<dbReference type="GO" id="GO:0046872">
    <property type="term" value="F:metal ion binding"/>
    <property type="evidence" value="ECO:0007669"/>
    <property type="project" value="InterPro"/>
</dbReference>
<organism evidence="2 3">
    <name type="scientific">Nocardia speluncae</name>
    <dbReference type="NCBI Taxonomy" id="419477"/>
    <lineage>
        <taxon>Bacteria</taxon>
        <taxon>Bacillati</taxon>
        <taxon>Actinomycetota</taxon>
        <taxon>Actinomycetes</taxon>
        <taxon>Mycobacteriales</taxon>
        <taxon>Nocardiaceae</taxon>
        <taxon>Nocardia</taxon>
    </lineage>
</organism>
<evidence type="ECO:0000313" key="3">
    <source>
        <dbReference type="Proteomes" id="UP000565715"/>
    </source>
</evidence>
<evidence type="ECO:0000259" key="1">
    <source>
        <dbReference type="Pfam" id="PF11716"/>
    </source>
</evidence>
<dbReference type="AlphaFoldDB" id="A0A846XK05"/>
<dbReference type="NCBIfam" id="TIGR03083">
    <property type="entry name" value="maleylpyruvate isomerase family mycothiol-dependent enzyme"/>
    <property type="match status" value="1"/>
</dbReference>
<dbReference type="EMBL" id="JAAXOO010000007">
    <property type="protein sequence ID" value="NKY36558.1"/>
    <property type="molecule type" value="Genomic_DNA"/>
</dbReference>
<dbReference type="InterPro" id="IPR024344">
    <property type="entry name" value="MDMPI_metal-binding"/>
</dbReference>
<accession>A0A846XK05</accession>
<dbReference type="InterPro" id="IPR034660">
    <property type="entry name" value="DinB/YfiT-like"/>
</dbReference>
<gene>
    <name evidence="2" type="ORF">HGA13_26320</name>
</gene>
<dbReference type="RefSeq" id="WP_068038625.1">
    <property type="nucleotide sequence ID" value="NZ_JAAXOO010000007.1"/>
</dbReference>
<evidence type="ECO:0000313" key="2">
    <source>
        <dbReference type="EMBL" id="NKY36558.1"/>
    </source>
</evidence>
<protein>
    <submittedName>
        <fullName evidence="2">Maleylpyruvate isomerase family mycothiol-dependent enzyme</fullName>
    </submittedName>
</protein>
<keyword evidence="3" id="KW-1185">Reference proteome</keyword>
<comment type="caution">
    <text evidence="2">The sequence shown here is derived from an EMBL/GenBank/DDBJ whole genome shotgun (WGS) entry which is preliminary data.</text>
</comment>
<proteinExistence type="predicted"/>